<evidence type="ECO:0000313" key="4">
    <source>
        <dbReference type="EMBL" id="KAA6470123.1"/>
    </source>
</evidence>
<feature type="domain" description="Ferritin/DPS" evidence="3">
    <location>
        <begin position="15"/>
        <end position="153"/>
    </location>
</feature>
<dbReference type="RefSeq" id="WP_098558124.1">
    <property type="nucleotide sequence ID" value="NZ_NUWF01000009.1"/>
</dbReference>
<name>A0A9W7Q719_BACCE</name>
<dbReference type="Gene3D" id="1.20.1260.10">
    <property type="match status" value="1"/>
</dbReference>
<comment type="similarity">
    <text evidence="1 2">Belongs to the Dps family.</text>
</comment>
<dbReference type="SUPFAM" id="SSF47240">
    <property type="entry name" value="Ferritin-like"/>
    <property type="match status" value="1"/>
</dbReference>
<dbReference type="InterPro" id="IPR012347">
    <property type="entry name" value="Ferritin-like"/>
</dbReference>
<accession>A0A9W7Q719</accession>
<gene>
    <name evidence="4" type="ORF">DX932_09775</name>
</gene>
<proteinExistence type="inferred from homology"/>
<dbReference type="PRINTS" id="PR01346">
    <property type="entry name" value="HELNAPAPROT"/>
</dbReference>
<dbReference type="PROSITE" id="PS00818">
    <property type="entry name" value="DPS_1"/>
    <property type="match status" value="1"/>
</dbReference>
<evidence type="ECO:0000256" key="1">
    <source>
        <dbReference type="ARBA" id="ARBA00009497"/>
    </source>
</evidence>
<dbReference type="GO" id="GO:0008199">
    <property type="term" value="F:ferric iron binding"/>
    <property type="evidence" value="ECO:0007669"/>
    <property type="project" value="InterPro"/>
</dbReference>
<dbReference type="AlphaFoldDB" id="A0A9W7Q719"/>
<dbReference type="InterPro" id="IPR008331">
    <property type="entry name" value="Ferritin_DPS_dom"/>
</dbReference>
<dbReference type="InterPro" id="IPR023188">
    <property type="entry name" value="DPS_DNA-bd_CS"/>
</dbReference>
<organism evidence="4 5">
    <name type="scientific">Bacillus cereus</name>
    <dbReference type="NCBI Taxonomy" id="1396"/>
    <lineage>
        <taxon>Bacteria</taxon>
        <taxon>Bacillati</taxon>
        <taxon>Bacillota</taxon>
        <taxon>Bacilli</taxon>
        <taxon>Bacillales</taxon>
        <taxon>Bacillaceae</taxon>
        <taxon>Bacillus</taxon>
        <taxon>Bacillus cereus group</taxon>
    </lineage>
</organism>
<sequence>MNKQVIEVLNKQVIEVLNKQVADWSVLFTKLHNFHWYVKGPQFFTLHEKFEELYTESATHIDEIAERILAIGGKPVATMKEYLELSSIQEAAYGETAEGMVEAIMKDYEMMLVELKKGMEIAQDSDDEMTSDLLLGIYTELEKHAWMLRAFLNQ</sequence>
<comment type="caution">
    <text evidence="4">The sequence shown here is derived from an EMBL/GenBank/DDBJ whole genome shotgun (WGS) entry which is preliminary data.</text>
</comment>
<dbReference type="GO" id="GO:0016722">
    <property type="term" value="F:oxidoreductase activity, acting on metal ions"/>
    <property type="evidence" value="ECO:0007669"/>
    <property type="project" value="InterPro"/>
</dbReference>
<reference evidence="4 5" key="1">
    <citation type="submission" date="2018-08" db="EMBL/GenBank/DDBJ databases">
        <title>Bacillus phenotypic plasticity.</title>
        <authorList>
            <person name="Hurtado E."/>
        </authorList>
    </citation>
    <scope>NUCLEOTIDE SEQUENCE [LARGE SCALE GENOMIC DNA]</scope>
    <source>
        <strain evidence="4 5">111b</strain>
    </source>
</reference>
<dbReference type="PANTHER" id="PTHR42932">
    <property type="entry name" value="GENERAL STRESS PROTEIN 20U"/>
    <property type="match status" value="1"/>
</dbReference>
<evidence type="ECO:0000256" key="2">
    <source>
        <dbReference type="RuleBase" id="RU003875"/>
    </source>
</evidence>
<dbReference type="PANTHER" id="PTHR42932:SF1">
    <property type="entry name" value="GENERAL STRESS PROTEIN 20U"/>
    <property type="match status" value="1"/>
</dbReference>
<protein>
    <submittedName>
        <fullName evidence="4">DNA starvation/stationary phase protection protein</fullName>
    </submittedName>
</protein>
<dbReference type="PROSITE" id="PS00819">
    <property type="entry name" value="DPS_2"/>
    <property type="match status" value="1"/>
</dbReference>
<dbReference type="CDD" id="cd01043">
    <property type="entry name" value="DPS"/>
    <property type="match status" value="1"/>
</dbReference>
<evidence type="ECO:0000313" key="5">
    <source>
        <dbReference type="Proteomes" id="UP000323321"/>
    </source>
</evidence>
<dbReference type="InterPro" id="IPR009078">
    <property type="entry name" value="Ferritin-like_SF"/>
</dbReference>
<evidence type="ECO:0000259" key="3">
    <source>
        <dbReference type="Pfam" id="PF00210"/>
    </source>
</evidence>
<dbReference type="Pfam" id="PF00210">
    <property type="entry name" value="Ferritin"/>
    <property type="match status" value="1"/>
</dbReference>
<dbReference type="InterPro" id="IPR002177">
    <property type="entry name" value="DPS_DNA-bd"/>
</dbReference>
<dbReference type="EMBL" id="QSMZ01000006">
    <property type="protein sequence ID" value="KAA6470123.1"/>
    <property type="molecule type" value="Genomic_DNA"/>
</dbReference>
<dbReference type="PIRSF" id="PIRSF005900">
    <property type="entry name" value="Dps"/>
    <property type="match status" value="1"/>
</dbReference>
<dbReference type="Proteomes" id="UP000323321">
    <property type="component" value="Unassembled WGS sequence"/>
</dbReference>